<dbReference type="PATRIC" id="fig|1423807.3.peg.2497"/>
<dbReference type="AlphaFoldDB" id="A0A0R1W3M6"/>
<dbReference type="STRING" id="1423807.FD16_GL002420"/>
<dbReference type="EMBL" id="AZGF01000008">
    <property type="protein sequence ID" value="KRM12424.1"/>
    <property type="molecule type" value="Genomic_DNA"/>
</dbReference>
<evidence type="ECO:0000313" key="3">
    <source>
        <dbReference type="Proteomes" id="UP000051820"/>
    </source>
</evidence>
<reference evidence="2 3" key="1">
    <citation type="journal article" date="2015" name="Genome Announc.">
        <title>Expanding the biotechnology potential of lactobacilli through comparative genomics of 213 strains and associated genera.</title>
        <authorList>
            <person name="Sun Z."/>
            <person name="Harris H.M."/>
            <person name="McCann A."/>
            <person name="Guo C."/>
            <person name="Argimon S."/>
            <person name="Zhang W."/>
            <person name="Yang X."/>
            <person name="Jeffery I.B."/>
            <person name="Cooney J.C."/>
            <person name="Kagawa T.F."/>
            <person name="Liu W."/>
            <person name="Song Y."/>
            <person name="Salvetti E."/>
            <person name="Wrobel A."/>
            <person name="Rasinkangas P."/>
            <person name="Parkhill J."/>
            <person name="Rea M.C."/>
            <person name="O'Sullivan O."/>
            <person name="Ritari J."/>
            <person name="Douillard F.P."/>
            <person name="Paul Ross R."/>
            <person name="Yang R."/>
            <person name="Briner A.E."/>
            <person name="Felis G.E."/>
            <person name="de Vos W.M."/>
            <person name="Barrangou R."/>
            <person name="Klaenhammer T.R."/>
            <person name="Caufield P.W."/>
            <person name="Cui Y."/>
            <person name="Zhang H."/>
            <person name="O'Toole P.W."/>
        </authorList>
    </citation>
    <scope>NUCLEOTIDE SEQUENCE [LARGE SCALE GENOMIC DNA]</scope>
    <source>
        <strain evidence="2 3">DSM 5007</strain>
    </source>
</reference>
<name>A0A0R1W3M6_9LACO</name>
<evidence type="ECO:0000256" key="1">
    <source>
        <dbReference type="SAM" id="Phobius"/>
    </source>
</evidence>
<keyword evidence="1" id="KW-1133">Transmembrane helix</keyword>
<evidence type="ECO:0000313" key="2">
    <source>
        <dbReference type="EMBL" id="KRM12424.1"/>
    </source>
</evidence>
<dbReference type="Proteomes" id="UP000051820">
    <property type="component" value="Unassembled WGS sequence"/>
</dbReference>
<accession>A0A0R1W3M6</accession>
<keyword evidence="1" id="KW-0812">Transmembrane</keyword>
<comment type="caution">
    <text evidence="2">The sequence shown here is derived from an EMBL/GenBank/DDBJ whole genome shotgun (WGS) entry which is preliminary data.</text>
</comment>
<dbReference type="eggNOG" id="ENOG50300NC">
    <property type="taxonomic scope" value="Bacteria"/>
</dbReference>
<keyword evidence="3" id="KW-1185">Reference proteome</keyword>
<keyword evidence="1" id="KW-0472">Membrane</keyword>
<organism evidence="2 3">
    <name type="scientific">Paucilactobacillus suebicus DSM 5007 = KCTC 3549</name>
    <dbReference type="NCBI Taxonomy" id="1423807"/>
    <lineage>
        <taxon>Bacteria</taxon>
        <taxon>Bacillati</taxon>
        <taxon>Bacillota</taxon>
        <taxon>Bacilli</taxon>
        <taxon>Lactobacillales</taxon>
        <taxon>Lactobacillaceae</taxon>
        <taxon>Paucilactobacillus</taxon>
    </lineage>
</organism>
<gene>
    <name evidence="2" type="ORF">FD16_GL002420</name>
</gene>
<dbReference type="RefSeq" id="WP_010621224.1">
    <property type="nucleotide sequence ID" value="NZ_AZGF01000008.1"/>
</dbReference>
<dbReference type="InterPro" id="IPR049731">
    <property type="entry name" value="LVIS_2131-like"/>
</dbReference>
<sequence>MLTGWNWIGALLWIVAIVYLIFVIHFIRVRQLRLIVKTKKSFAWKNFWQYAGLLVIAAAAFIMMAYFTFFRKVDYGNHNEVTISTTYRPLVLTSVKDDFYYAQAQRRDSGSHPVISYSYWTKGSKYTVSGHNASVAVGTKPMDMAASVYPWNNKELKKQDEKNGKAFVAEMSVKYKNSFINGLGMRSGRDADHYTLIRVPSTNFVDKN</sequence>
<dbReference type="OrthoDB" id="2311501at2"/>
<proteinExistence type="predicted"/>
<feature type="transmembrane region" description="Helical" evidence="1">
    <location>
        <begin position="6"/>
        <end position="27"/>
    </location>
</feature>
<feature type="transmembrane region" description="Helical" evidence="1">
    <location>
        <begin position="47"/>
        <end position="69"/>
    </location>
</feature>
<dbReference type="NCBIfam" id="NF040508">
    <property type="entry name" value="LVIS_2131_fam"/>
    <property type="match status" value="1"/>
</dbReference>
<protein>
    <submittedName>
        <fullName evidence="2">Uncharacterized protein</fullName>
    </submittedName>
</protein>